<dbReference type="InterPro" id="IPR032710">
    <property type="entry name" value="NTF2-like_dom_sf"/>
</dbReference>
<comment type="caution">
    <text evidence="3">The sequence shown here is derived from an EMBL/GenBank/DDBJ whole genome shotgun (WGS) entry which is preliminary data.</text>
</comment>
<reference evidence="3 4" key="1">
    <citation type="submission" date="2024-09" db="EMBL/GenBank/DDBJ databases">
        <authorList>
            <person name="Sun Q."/>
            <person name="Mori K."/>
        </authorList>
    </citation>
    <scope>NUCLEOTIDE SEQUENCE [LARGE SCALE GENOMIC DNA]</scope>
    <source>
        <strain evidence="3 4">CICC 11035S</strain>
    </source>
</reference>
<dbReference type="Gene3D" id="3.10.450.50">
    <property type="match status" value="1"/>
</dbReference>
<evidence type="ECO:0000313" key="3">
    <source>
        <dbReference type="EMBL" id="MFC0683296.1"/>
    </source>
</evidence>
<organism evidence="3 4">
    <name type="scientific">Novosphingobium clariflavum</name>
    <dbReference type="NCBI Taxonomy" id="2029884"/>
    <lineage>
        <taxon>Bacteria</taxon>
        <taxon>Pseudomonadati</taxon>
        <taxon>Pseudomonadota</taxon>
        <taxon>Alphaproteobacteria</taxon>
        <taxon>Sphingomonadales</taxon>
        <taxon>Sphingomonadaceae</taxon>
        <taxon>Novosphingobium</taxon>
    </lineage>
</organism>
<dbReference type="RefSeq" id="WP_267220447.1">
    <property type="nucleotide sequence ID" value="NZ_JAPCWC010000007.1"/>
</dbReference>
<accession>A0ABV6S2L3</accession>
<protein>
    <submittedName>
        <fullName evidence="3">Nuclear transport factor 2 family protein</fullName>
    </submittedName>
</protein>
<dbReference type="EMBL" id="JBHLTM010000009">
    <property type="protein sequence ID" value="MFC0683296.1"/>
    <property type="molecule type" value="Genomic_DNA"/>
</dbReference>
<dbReference type="Pfam" id="PF13577">
    <property type="entry name" value="SnoaL_4"/>
    <property type="match status" value="1"/>
</dbReference>
<proteinExistence type="predicted"/>
<feature type="domain" description="SnoaL-like" evidence="2">
    <location>
        <begin position="10"/>
        <end position="133"/>
    </location>
</feature>
<keyword evidence="4" id="KW-1185">Reference proteome</keyword>
<evidence type="ECO:0000259" key="2">
    <source>
        <dbReference type="Pfam" id="PF13577"/>
    </source>
</evidence>
<evidence type="ECO:0000313" key="4">
    <source>
        <dbReference type="Proteomes" id="UP001589858"/>
    </source>
</evidence>
<dbReference type="SUPFAM" id="SSF54427">
    <property type="entry name" value="NTF2-like"/>
    <property type="match status" value="1"/>
</dbReference>
<dbReference type="Proteomes" id="UP001589858">
    <property type="component" value="Unassembled WGS sequence"/>
</dbReference>
<dbReference type="InterPro" id="IPR037401">
    <property type="entry name" value="SnoaL-like"/>
</dbReference>
<feature type="region of interest" description="Disordered" evidence="1">
    <location>
        <begin position="150"/>
        <end position="170"/>
    </location>
</feature>
<name>A0ABV6S2L3_9SPHN</name>
<evidence type="ECO:0000256" key="1">
    <source>
        <dbReference type="SAM" id="MobiDB-lite"/>
    </source>
</evidence>
<gene>
    <name evidence="3" type="ORF">ACFFF8_01675</name>
</gene>
<sequence length="170" mass="19167">MNELLADLADLADRQAIADQIHRYCRSVDRLDVALGYTVFHEDAEADYGQQGYRGSGRGAIDWICAAHADLLHHMHQAGNVLIQLDGDRAGSETYVTATLRMARAGKVMQIETHARYCDRWSKRGGHWAIDRREAVIEFDAIREVTPMKSHAHARRDRGDPSYAALEIRP</sequence>